<name>A0ABP7C0W4_9MICC</name>
<gene>
    <name evidence="1" type="ORF">GCM10023081_09230</name>
</gene>
<evidence type="ECO:0000313" key="1">
    <source>
        <dbReference type="EMBL" id="GAA3673028.1"/>
    </source>
</evidence>
<dbReference type="InterPro" id="IPR024046">
    <property type="entry name" value="Flagellar_assmbl_FliW_dom_sf"/>
</dbReference>
<comment type="caution">
    <text evidence="1">The sequence shown here is derived from an EMBL/GenBank/DDBJ whole genome shotgun (WGS) entry which is preliminary data.</text>
</comment>
<dbReference type="Proteomes" id="UP001500752">
    <property type="component" value="Unassembled WGS sequence"/>
</dbReference>
<organism evidence="1 2">
    <name type="scientific">Arthrobacter ginkgonis</name>
    <dbReference type="NCBI Taxonomy" id="1630594"/>
    <lineage>
        <taxon>Bacteria</taxon>
        <taxon>Bacillati</taxon>
        <taxon>Actinomycetota</taxon>
        <taxon>Actinomycetes</taxon>
        <taxon>Micrococcales</taxon>
        <taxon>Micrococcaceae</taxon>
        <taxon>Arthrobacter</taxon>
    </lineage>
</organism>
<accession>A0ABP7C0W4</accession>
<dbReference type="Gene3D" id="2.30.290.10">
    <property type="entry name" value="BH3618-like"/>
    <property type="match status" value="1"/>
</dbReference>
<dbReference type="RefSeq" id="WP_345148832.1">
    <property type="nucleotide sequence ID" value="NZ_BAABEO010000008.1"/>
</dbReference>
<dbReference type="SUPFAM" id="SSF141457">
    <property type="entry name" value="BH3618-like"/>
    <property type="match status" value="1"/>
</dbReference>
<dbReference type="InterPro" id="IPR003775">
    <property type="entry name" value="Flagellar_assembly_factor_FliW"/>
</dbReference>
<evidence type="ECO:0000313" key="2">
    <source>
        <dbReference type="Proteomes" id="UP001500752"/>
    </source>
</evidence>
<sequence>MTLRVDFTEPLAGLGRHTAYDLDEVEGAPGLHALRAAADPELRLFALSADLVPGYAPKLSGPQLSTVSAEDAGDLQLLVVVNPTGDGPTVNLMAPLVLNPRTGQGTQPVLATGDWPLRHRLDGLSG</sequence>
<dbReference type="EMBL" id="BAABEO010000008">
    <property type="protein sequence ID" value="GAA3673028.1"/>
    <property type="molecule type" value="Genomic_DNA"/>
</dbReference>
<proteinExistence type="predicted"/>
<evidence type="ECO:0008006" key="3">
    <source>
        <dbReference type="Google" id="ProtNLM"/>
    </source>
</evidence>
<keyword evidence="2" id="KW-1185">Reference proteome</keyword>
<reference evidence="2" key="1">
    <citation type="journal article" date="2019" name="Int. J. Syst. Evol. Microbiol.">
        <title>The Global Catalogue of Microorganisms (GCM) 10K type strain sequencing project: providing services to taxonomists for standard genome sequencing and annotation.</title>
        <authorList>
            <consortium name="The Broad Institute Genomics Platform"/>
            <consortium name="The Broad Institute Genome Sequencing Center for Infectious Disease"/>
            <person name="Wu L."/>
            <person name="Ma J."/>
        </authorList>
    </citation>
    <scope>NUCLEOTIDE SEQUENCE [LARGE SCALE GENOMIC DNA]</scope>
    <source>
        <strain evidence="2">JCM 30742</strain>
    </source>
</reference>
<protein>
    <recommendedName>
        <fullName evidence="3">Flagellar assembly factor FliW</fullName>
    </recommendedName>
</protein>
<dbReference type="Pfam" id="PF02623">
    <property type="entry name" value="FliW"/>
    <property type="match status" value="1"/>
</dbReference>